<dbReference type="InterPro" id="IPR021714">
    <property type="entry name" value="URB1_N"/>
</dbReference>
<gene>
    <name evidence="3" type="primary">BQ5605_C012g06720</name>
    <name evidence="3" type="ORF">BQ5605_C012G06720</name>
</gene>
<protein>
    <submittedName>
        <fullName evidence="3">BQ5605_C012g06720 protein</fullName>
    </submittedName>
</protein>
<sequence>MARLRPIESTPTSTTAFATSDDITRALATKDAPSLISALASIQQSAHALVTAEAPPALGQHPLHDFMNKYPTIDPIFMSWDLAHRTNNSSLTSAVLNCLGSLVRLASRNAQRGEPEFVRRLLAQYAAQLQRALNPGRNDTTVAALKLLNVVVAFDSGRFARRAFDALPWTSKATSRLFKTRLQDNTRDPLRRPDIRTLLVMLVLSFLSMNDARLKGQVLETRGLLSGMIKGLSDDPPPVVHHVLVAFYRDVIVARSVGLGIRRALLDEANLKEIVKLYDIVERNDEWIESHSGSPTSGVPRLGRTVHAFLSAVVGWLGDQIDEAPARSAGAQRTLGTLLIALKVTEDARQRDLALRVLQRAPNLVVSYWAKFPASFDPRLSSRWISAITWATQITSLPLPQGLSAELTLPISSALVDSICPSALNRPWFTKAMQQNDPMVAYLSATLLLAILQKATRVLIRLAEIGRQCEETETVGQWVSLARTVRLRLQAIVPDPQIIMALSAVPSTPAAPAPATSTSRKKLKLQSGSGAAVETTVENDHVDTIAQVVLNQQRHLRIHIALRLLWMYHRVTPRLITALRYDFGKLLHRPWYTSGSPGIETVTSGYALRVASLHTTAVVWVRPTEVLKTVLSPLLQRLRTTASEGNRVLLLMILTRVLRTPLLFGDNLDEASDWLEAVMWITRDSAPAGTDAALAFFEDCVQKALTWSSAASTGPELRVSASPLLRVVQGNLRRELEYSARSPAESTLRLVRFFFFSKLGSIESLTVLKQVVGGLTASLVEVELLAETTLRVLEECLLVVQGKVVRTRTTCIDESLAHDFCSDATSLPPLTFDVYHPALQRATWYIPTSLLMLHLSPPLIRDAATLKFTLARVRGARAWLAAVRVLLLRIAGSGNGVFAWMVISIYEDCPSPVQRNRIRTLVSGSDAIPKVLARSEEPEHLSAMLHLVRVLFSPSNRNGRRAAMPYCQLIISNDEAKLSPGTLFPQKLLLTSGPLMPFFGQSSLLRLTVSLLRHVVNDTLSMDQWTRATLDAALHQCSFVPSVAVVNELWVQHFATLCSLAQLSHPVKGCEAVLLHGAGFFSSDRNKASQIKSLLDRHAVDWTGNLLATLATNRSFMIVLVQLVSRSEPARALFESFVATQKRLDLAYAAPLSSMVSTPIKGPDVADALRKLIVEWTKHLVAANNSTPTTIDEAAFLVGTYAVQSPNLTQLVVLIVEGALPQSTDQVFSHRPVRFLSQLAQHMPAAQSVLGDWVNNSFEGIIRYTMEHKDDKGHICDLVSELVRTLKLHRTIVCKQHLFDPLLTAIIHRRQDQSDYSVLAAMLCSLSDWKDQDVARHLNALLATPAFRSQSQHRASESSIRLIAALARASWTAAVSCRLVDRLMPIYAATTSAQDVVILEIFQRLELEHAGSINAASRSWSPDTGNRMLDKNRCASLHHLDPRLMRNAWLQACGSALPHTSGVVNFPAYDPGFLLPFVSHTMAEDELKAADWTNLLESGALGIPIAALASPSPNMRQLASSTLQAALSKSRASVFPERDELALVLHMSRQCIYRVNGEPVPAVISLFLCCCVLALGTPASTLYPAFMQFLLQRSQVDQHDVPMFYATLYSSSALPEEERRWLVLFLGHGLMRAQDWRILRRRQSFELLVSLFESAQHDSFLRLHILQVGCLLEMSARRSWGKITDLAHLTHMQFFLSGAKIPKVARELVRRNGLLFWITTVPLVDKEEHYLALQILGKLNLALPRSSGSA</sequence>
<dbReference type="GO" id="GO:0000463">
    <property type="term" value="P:maturation of LSU-rRNA from tricistronic rRNA transcript (SSU-rRNA, 5.8S rRNA, LSU-rRNA)"/>
    <property type="evidence" value="ECO:0007669"/>
    <property type="project" value="TreeGrafter"/>
</dbReference>
<dbReference type="InterPro" id="IPR032436">
    <property type="entry name" value="URB1_C"/>
</dbReference>
<evidence type="ECO:0000313" key="3">
    <source>
        <dbReference type="EMBL" id="SGY15973.1"/>
    </source>
</evidence>
<proteinExistence type="predicted"/>
<evidence type="ECO:0000259" key="1">
    <source>
        <dbReference type="Pfam" id="PF11707"/>
    </source>
</evidence>
<keyword evidence="4" id="KW-1185">Reference proteome</keyword>
<organism evidence="3 4">
    <name type="scientific">Microbotryum silenes-dioicae</name>
    <dbReference type="NCBI Taxonomy" id="796604"/>
    <lineage>
        <taxon>Eukaryota</taxon>
        <taxon>Fungi</taxon>
        <taxon>Dikarya</taxon>
        <taxon>Basidiomycota</taxon>
        <taxon>Pucciniomycotina</taxon>
        <taxon>Microbotryomycetes</taxon>
        <taxon>Microbotryales</taxon>
        <taxon>Microbotryaceae</taxon>
        <taxon>Microbotryum</taxon>
    </lineage>
</organism>
<dbReference type="Pfam" id="PF16201">
    <property type="entry name" value="NopRA1"/>
    <property type="match status" value="1"/>
</dbReference>
<dbReference type="PANTHER" id="PTHR13500">
    <property type="entry name" value="NUCLEOLAR PRERIBOSOMAL-ASSOCIATED PROTEIN 1"/>
    <property type="match status" value="1"/>
</dbReference>
<dbReference type="Pfam" id="PF11707">
    <property type="entry name" value="Npa1"/>
    <property type="match status" value="1"/>
</dbReference>
<dbReference type="GO" id="GO:0005730">
    <property type="term" value="C:nucleolus"/>
    <property type="evidence" value="ECO:0007669"/>
    <property type="project" value="TreeGrafter"/>
</dbReference>
<dbReference type="EMBL" id="FQNC01000014">
    <property type="protein sequence ID" value="SGY15973.1"/>
    <property type="molecule type" value="Genomic_DNA"/>
</dbReference>
<name>A0A2X0NUU4_9BASI</name>
<feature type="domain" description="URB1 N-terminal" evidence="1">
    <location>
        <begin position="75"/>
        <end position="386"/>
    </location>
</feature>
<dbReference type="InterPro" id="IPR039844">
    <property type="entry name" value="URB1"/>
</dbReference>
<dbReference type="InterPro" id="IPR016024">
    <property type="entry name" value="ARM-type_fold"/>
</dbReference>
<feature type="domain" description="URB1 C-terminal" evidence="2">
    <location>
        <begin position="1501"/>
        <end position="1668"/>
    </location>
</feature>
<dbReference type="PANTHER" id="PTHR13500:SF0">
    <property type="entry name" value="NUCLEOLAR PRE-RIBOSOMAL-ASSOCIATED PROTEIN 1"/>
    <property type="match status" value="1"/>
</dbReference>
<evidence type="ECO:0000313" key="4">
    <source>
        <dbReference type="Proteomes" id="UP000249464"/>
    </source>
</evidence>
<dbReference type="Proteomes" id="UP000249464">
    <property type="component" value="Unassembled WGS sequence"/>
</dbReference>
<dbReference type="GO" id="GO:0000466">
    <property type="term" value="P:maturation of 5.8S rRNA from tricistronic rRNA transcript (SSU-rRNA, 5.8S rRNA, LSU-rRNA)"/>
    <property type="evidence" value="ECO:0007669"/>
    <property type="project" value="TreeGrafter"/>
</dbReference>
<dbReference type="SUPFAM" id="SSF48371">
    <property type="entry name" value="ARM repeat"/>
    <property type="match status" value="1"/>
</dbReference>
<reference evidence="3 4" key="1">
    <citation type="submission" date="2016-11" db="EMBL/GenBank/DDBJ databases">
        <authorList>
            <person name="Jaros S."/>
            <person name="Januszkiewicz K."/>
            <person name="Wedrychowicz H."/>
        </authorList>
    </citation>
    <scope>NUCLEOTIDE SEQUENCE [LARGE SCALE GENOMIC DNA]</scope>
</reference>
<evidence type="ECO:0000259" key="2">
    <source>
        <dbReference type="Pfam" id="PF16201"/>
    </source>
</evidence>
<accession>A0A2X0NUU4</accession>
<dbReference type="STRING" id="796604.A0A2X0NUU4"/>